<dbReference type="AlphaFoldDB" id="A0A426V756"/>
<dbReference type="SUPFAM" id="SSF53613">
    <property type="entry name" value="Ribokinase-like"/>
    <property type="match status" value="1"/>
</dbReference>
<evidence type="ECO:0000256" key="16">
    <source>
        <dbReference type="ARBA" id="ARBA00049209"/>
    </source>
</evidence>
<evidence type="ECO:0000256" key="9">
    <source>
        <dbReference type="ARBA" id="ARBA00022958"/>
    </source>
</evidence>
<dbReference type="SUPFAM" id="SSF64153">
    <property type="entry name" value="YjeF N-terminal domain-like"/>
    <property type="match status" value="1"/>
</dbReference>
<evidence type="ECO:0000256" key="12">
    <source>
        <dbReference type="ARBA" id="ARBA00023239"/>
    </source>
</evidence>
<comment type="similarity">
    <text evidence="4 19">In the C-terminal section; belongs to the NnrD/CARKD family.</text>
</comment>
<dbReference type="Pfam" id="PF03853">
    <property type="entry name" value="YjeF_N"/>
    <property type="match status" value="1"/>
</dbReference>
<evidence type="ECO:0000256" key="13">
    <source>
        <dbReference type="ARBA" id="ARBA00023268"/>
    </source>
</evidence>
<accession>A0A426V756</accession>
<dbReference type="HAMAP" id="MF_01966">
    <property type="entry name" value="NADHX_epimerase"/>
    <property type="match status" value="1"/>
</dbReference>
<comment type="caution">
    <text evidence="18">Lacks conserved residue(s) required for the propagation of feature annotation.</text>
</comment>
<evidence type="ECO:0000256" key="17">
    <source>
        <dbReference type="HAMAP-Rule" id="MF_01965"/>
    </source>
</evidence>
<dbReference type="GO" id="GO:0110051">
    <property type="term" value="P:metabolite repair"/>
    <property type="evidence" value="ECO:0007669"/>
    <property type="project" value="TreeGrafter"/>
</dbReference>
<keyword evidence="10 17" id="KW-0520">NAD</keyword>
<keyword evidence="8 17" id="KW-0521">NADP</keyword>
<evidence type="ECO:0000256" key="11">
    <source>
        <dbReference type="ARBA" id="ARBA00023235"/>
    </source>
</evidence>
<evidence type="ECO:0000256" key="8">
    <source>
        <dbReference type="ARBA" id="ARBA00022857"/>
    </source>
</evidence>
<sequence length="506" mass="51673">MNELLTCAQMAQADAWAMAHGVPETQLMEQAGRAVADAIRARWSIRPVVVLCGPGNNGGDGHVVARLLAEAGWPVRVAVLEPASPLKGAALHHARLWQALPGAVTESLAASVLDGAAIVVDALFGAGLARPLEPGVSALMGEAVTRGMALVGVDVPSGVQGDTGQSWGAVPAQLTVTFFRKKPAHVLMPGRALCGEVVVGDIGIAPQALEDVPVQTWENSPALWKGLWSAPAATTHKYRRGHVVVLGGARMVGAARLAARAAGRIGAGMTTLAVPSSSWVVYASQVMSTMAQPLSDDSAQALLADWTDLLTPPRWAAAVLGPGALAGLPAPADAALRSLVLAALQAPGARPLVLDADALMAFEGCPEALFVAIQQAARPVVLTPHEGEFVRLFGEGEGDKLARTRDAAGRSAAVVLHKGADTVIAAPDGRVAINTGAPAWLATAGAGDVLAGMIGGLLAQGLPAWEATCAAAWVHGACAQAFGPGLLAEDLPEQVPAVLRALWSEP</sequence>
<evidence type="ECO:0000259" key="20">
    <source>
        <dbReference type="PROSITE" id="PS51383"/>
    </source>
</evidence>
<organism evidence="22 23">
    <name type="scientific">Aquabacterium soli</name>
    <dbReference type="NCBI Taxonomy" id="2493092"/>
    <lineage>
        <taxon>Bacteria</taxon>
        <taxon>Pseudomonadati</taxon>
        <taxon>Pseudomonadota</taxon>
        <taxon>Betaproteobacteria</taxon>
        <taxon>Burkholderiales</taxon>
        <taxon>Aquabacterium</taxon>
    </lineage>
</organism>
<evidence type="ECO:0000313" key="22">
    <source>
        <dbReference type="EMBL" id="RRS02685.1"/>
    </source>
</evidence>
<feature type="binding site" evidence="18">
    <location>
        <begin position="56"/>
        <end position="60"/>
    </location>
    <ligand>
        <name>(6S)-NADPHX</name>
        <dbReference type="ChEBI" id="CHEBI:64076"/>
    </ligand>
</feature>
<feature type="binding site" evidence="18">
    <location>
        <position position="154"/>
    </location>
    <ligand>
        <name>(6S)-NADPHX</name>
        <dbReference type="ChEBI" id="CHEBI:64076"/>
    </ligand>
</feature>
<comment type="cofactor">
    <cofactor evidence="18 19">
        <name>K(+)</name>
        <dbReference type="ChEBI" id="CHEBI:29103"/>
    </cofactor>
    <text evidence="18 19">Binds 1 potassium ion per subunit.</text>
</comment>
<comment type="catalytic activity">
    <reaction evidence="15 17 19">
        <text>(6S)-NADHX + ADP = AMP + phosphate + NADH + H(+)</text>
        <dbReference type="Rhea" id="RHEA:32223"/>
        <dbReference type="ChEBI" id="CHEBI:15378"/>
        <dbReference type="ChEBI" id="CHEBI:43474"/>
        <dbReference type="ChEBI" id="CHEBI:57945"/>
        <dbReference type="ChEBI" id="CHEBI:64074"/>
        <dbReference type="ChEBI" id="CHEBI:456215"/>
        <dbReference type="ChEBI" id="CHEBI:456216"/>
        <dbReference type="EC" id="4.2.1.136"/>
    </reaction>
</comment>
<dbReference type="PROSITE" id="PS01050">
    <property type="entry name" value="YJEF_C_2"/>
    <property type="match status" value="1"/>
</dbReference>
<gene>
    <name evidence="17" type="primary">nnrD</name>
    <name evidence="18" type="synonym">nnrE</name>
    <name evidence="22" type="ORF">EIP75_19050</name>
</gene>
<dbReference type="GO" id="GO:0046872">
    <property type="term" value="F:metal ion binding"/>
    <property type="evidence" value="ECO:0007669"/>
    <property type="project" value="UniProtKB-UniRule"/>
</dbReference>
<name>A0A426V756_9BURK</name>
<comment type="function">
    <text evidence="17">Catalyzes the dehydration of the S-form of NAD(P)HX at the expense of ADP, which is converted to AMP. Together with NAD(P)HX epimerase, which catalyzes the epimerization of the S- and R-forms, the enzyme allows the repair of both epimers of NAD(P)HX, a damaged form of NAD(P)H that is a result of enzymatic or heat-dependent hydration.</text>
</comment>
<dbReference type="GO" id="GO:0052855">
    <property type="term" value="F:ADP-dependent NAD(P)H-hydrate dehydratase activity"/>
    <property type="evidence" value="ECO:0007669"/>
    <property type="project" value="UniProtKB-UniRule"/>
</dbReference>
<comment type="function">
    <text evidence="18">Catalyzes the epimerization of the S- and R-forms of NAD(P)HX, a damaged form of NAD(P)H that is a result of enzymatic or heat-dependent hydration. This is a prerequisite for the S-specific NAD(P)H-hydrate dehydratase to allow the repair of both epimers of NAD(P)HX.</text>
</comment>
<keyword evidence="23" id="KW-1185">Reference proteome</keyword>
<dbReference type="HAMAP" id="MF_01965">
    <property type="entry name" value="NADHX_dehydratase"/>
    <property type="match status" value="1"/>
</dbReference>
<comment type="similarity">
    <text evidence="3 19">In the N-terminal section; belongs to the NnrE/AIBP family.</text>
</comment>
<keyword evidence="11 18" id="KW-0413">Isomerase</keyword>
<dbReference type="PROSITE" id="PS51385">
    <property type="entry name" value="YJEF_N"/>
    <property type="match status" value="1"/>
</dbReference>
<keyword evidence="13" id="KW-0511">Multifunctional enzyme</keyword>
<feature type="binding site" evidence="18">
    <location>
        <begin position="125"/>
        <end position="131"/>
    </location>
    <ligand>
        <name>(6S)-NADPHX</name>
        <dbReference type="ChEBI" id="CHEBI:64076"/>
    </ligand>
</feature>
<comment type="caution">
    <text evidence="22">The sequence shown here is derived from an EMBL/GenBank/DDBJ whole genome shotgun (WGS) entry which is preliminary data.</text>
</comment>
<keyword evidence="9 18" id="KW-0630">Potassium</keyword>
<dbReference type="PANTHER" id="PTHR12592:SF0">
    <property type="entry name" value="ATP-DEPENDENT (S)-NAD(P)H-HYDRATE DEHYDRATASE"/>
    <property type="match status" value="1"/>
</dbReference>
<evidence type="ECO:0000256" key="6">
    <source>
        <dbReference type="ARBA" id="ARBA00022741"/>
    </source>
</evidence>
<dbReference type="GO" id="GO:0052856">
    <property type="term" value="F:NAD(P)HX epimerase activity"/>
    <property type="evidence" value="ECO:0007669"/>
    <property type="project" value="UniProtKB-UniRule"/>
</dbReference>
<dbReference type="InterPro" id="IPR030677">
    <property type="entry name" value="Nnr"/>
</dbReference>
<comment type="catalytic activity">
    <reaction evidence="2 18 19">
        <text>(6R)-NADPHX = (6S)-NADPHX</text>
        <dbReference type="Rhea" id="RHEA:32227"/>
        <dbReference type="ChEBI" id="CHEBI:64076"/>
        <dbReference type="ChEBI" id="CHEBI:64077"/>
        <dbReference type="EC" id="5.1.99.6"/>
    </reaction>
</comment>
<evidence type="ECO:0000256" key="18">
    <source>
        <dbReference type="HAMAP-Rule" id="MF_01966"/>
    </source>
</evidence>
<feature type="binding site" evidence="17">
    <location>
        <begin position="418"/>
        <end position="422"/>
    </location>
    <ligand>
        <name>AMP</name>
        <dbReference type="ChEBI" id="CHEBI:456215"/>
    </ligand>
</feature>
<dbReference type="EMBL" id="RSED01000019">
    <property type="protein sequence ID" value="RRS02685.1"/>
    <property type="molecule type" value="Genomic_DNA"/>
</dbReference>
<dbReference type="InterPro" id="IPR004443">
    <property type="entry name" value="YjeF_N_dom"/>
</dbReference>
<dbReference type="EC" id="5.1.99.6" evidence="19"/>
<evidence type="ECO:0000256" key="7">
    <source>
        <dbReference type="ARBA" id="ARBA00022840"/>
    </source>
</evidence>
<dbReference type="Gene3D" id="3.40.50.10260">
    <property type="entry name" value="YjeF N-terminal domain"/>
    <property type="match status" value="1"/>
</dbReference>
<feature type="binding site" evidence="17">
    <location>
        <position position="448"/>
    </location>
    <ligand>
        <name>(6S)-NADPHX</name>
        <dbReference type="ChEBI" id="CHEBI:64076"/>
    </ligand>
</feature>
<dbReference type="OrthoDB" id="9806925at2"/>
<dbReference type="EC" id="4.2.1.136" evidence="19"/>
<dbReference type="NCBIfam" id="TIGR00197">
    <property type="entry name" value="yjeF_nterm"/>
    <property type="match status" value="1"/>
</dbReference>
<evidence type="ECO:0000256" key="19">
    <source>
        <dbReference type="PIRNR" id="PIRNR017184"/>
    </source>
</evidence>
<feature type="binding site" evidence="18">
    <location>
        <position position="121"/>
    </location>
    <ligand>
        <name>K(+)</name>
        <dbReference type="ChEBI" id="CHEBI:29103"/>
    </ligand>
</feature>
<dbReference type="NCBIfam" id="TIGR00196">
    <property type="entry name" value="yjeF_cterm"/>
    <property type="match status" value="1"/>
</dbReference>
<comment type="cofactor">
    <cofactor evidence="17">
        <name>Mg(2+)</name>
        <dbReference type="ChEBI" id="CHEBI:18420"/>
    </cofactor>
</comment>
<evidence type="ECO:0000256" key="4">
    <source>
        <dbReference type="ARBA" id="ARBA00009524"/>
    </source>
</evidence>
<dbReference type="PROSITE" id="PS51383">
    <property type="entry name" value="YJEF_C_3"/>
    <property type="match status" value="1"/>
</dbReference>
<feature type="binding site" evidence="17">
    <location>
        <position position="447"/>
    </location>
    <ligand>
        <name>AMP</name>
        <dbReference type="ChEBI" id="CHEBI:456215"/>
    </ligand>
</feature>
<keyword evidence="7 17" id="KW-0067">ATP-binding</keyword>
<keyword evidence="6 17" id="KW-0547">Nucleotide-binding</keyword>
<dbReference type="Proteomes" id="UP000269265">
    <property type="component" value="Unassembled WGS sequence"/>
</dbReference>
<dbReference type="GO" id="GO:0046496">
    <property type="term" value="P:nicotinamide nucleotide metabolic process"/>
    <property type="evidence" value="ECO:0007669"/>
    <property type="project" value="UniProtKB-UniRule"/>
</dbReference>
<dbReference type="InterPro" id="IPR036652">
    <property type="entry name" value="YjeF_N_dom_sf"/>
</dbReference>
<dbReference type="InterPro" id="IPR000631">
    <property type="entry name" value="CARKD"/>
</dbReference>
<dbReference type="CDD" id="cd01171">
    <property type="entry name" value="YXKO-related"/>
    <property type="match status" value="1"/>
</dbReference>
<dbReference type="InterPro" id="IPR029056">
    <property type="entry name" value="Ribokinase-like"/>
</dbReference>
<dbReference type="PANTHER" id="PTHR12592">
    <property type="entry name" value="ATP-DEPENDENT (S)-NAD(P)H-HYDRATE DEHYDRATASE FAMILY MEMBER"/>
    <property type="match status" value="1"/>
</dbReference>
<feature type="binding site" evidence="17">
    <location>
        <position position="254"/>
    </location>
    <ligand>
        <name>(6S)-NADPHX</name>
        <dbReference type="ChEBI" id="CHEBI:64076"/>
    </ligand>
</feature>
<evidence type="ECO:0000256" key="14">
    <source>
        <dbReference type="ARBA" id="ARBA00025153"/>
    </source>
</evidence>
<evidence type="ECO:0000256" key="10">
    <source>
        <dbReference type="ARBA" id="ARBA00023027"/>
    </source>
</evidence>
<dbReference type="InterPro" id="IPR017953">
    <property type="entry name" value="Carbohydrate_kinase_pred_CS"/>
</dbReference>
<evidence type="ECO:0000259" key="21">
    <source>
        <dbReference type="PROSITE" id="PS51385"/>
    </source>
</evidence>
<keyword evidence="12 17" id="KW-0456">Lyase</keyword>
<feature type="binding site" evidence="18">
    <location>
        <position position="157"/>
    </location>
    <ligand>
        <name>K(+)</name>
        <dbReference type="ChEBI" id="CHEBI:29103"/>
    </ligand>
</feature>
<evidence type="ECO:0000256" key="3">
    <source>
        <dbReference type="ARBA" id="ARBA00006001"/>
    </source>
</evidence>
<comment type="similarity">
    <text evidence="17">Belongs to the NnrD/CARKD family.</text>
</comment>
<evidence type="ECO:0000256" key="15">
    <source>
        <dbReference type="ARBA" id="ARBA00048238"/>
    </source>
</evidence>
<proteinExistence type="inferred from homology"/>
<dbReference type="RefSeq" id="WP_125244879.1">
    <property type="nucleotide sequence ID" value="NZ_RSED01000019.1"/>
</dbReference>
<evidence type="ECO:0000256" key="1">
    <source>
        <dbReference type="ARBA" id="ARBA00000013"/>
    </source>
</evidence>
<evidence type="ECO:0000313" key="23">
    <source>
        <dbReference type="Proteomes" id="UP000269265"/>
    </source>
</evidence>
<dbReference type="Pfam" id="PF01256">
    <property type="entry name" value="Carb_kinase"/>
    <property type="match status" value="1"/>
</dbReference>
<comment type="catalytic activity">
    <reaction evidence="16 17 19">
        <text>(6S)-NADPHX + ADP = AMP + phosphate + NADPH + H(+)</text>
        <dbReference type="Rhea" id="RHEA:32235"/>
        <dbReference type="ChEBI" id="CHEBI:15378"/>
        <dbReference type="ChEBI" id="CHEBI:43474"/>
        <dbReference type="ChEBI" id="CHEBI:57783"/>
        <dbReference type="ChEBI" id="CHEBI:64076"/>
        <dbReference type="ChEBI" id="CHEBI:456215"/>
        <dbReference type="ChEBI" id="CHEBI:456216"/>
        <dbReference type="EC" id="4.2.1.136"/>
    </reaction>
</comment>
<feature type="domain" description="YjeF N-terminal" evidence="21">
    <location>
        <begin position="10"/>
        <end position="210"/>
    </location>
</feature>
<comment type="similarity">
    <text evidence="18">Belongs to the NnrE/AIBP family.</text>
</comment>
<evidence type="ECO:0000256" key="5">
    <source>
        <dbReference type="ARBA" id="ARBA00022723"/>
    </source>
</evidence>
<comment type="function">
    <text evidence="14 19">Bifunctional enzyme that catalyzes the epimerization of the S- and R-forms of NAD(P)HX and the dehydration of the S-form of NAD(P)HX at the expense of ADP, which is converted to AMP. This allows the repair of both epimers of NAD(P)HX, a damaged form of NAD(P)H that is a result of enzymatic or heat-dependent hydration.</text>
</comment>
<dbReference type="Gene3D" id="3.40.1190.20">
    <property type="match status" value="1"/>
</dbReference>
<dbReference type="PIRSF" id="PIRSF017184">
    <property type="entry name" value="Nnr"/>
    <property type="match status" value="1"/>
</dbReference>
<comment type="subunit">
    <text evidence="17">Homotetramer.</text>
</comment>
<dbReference type="GO" id="GO:0005524">
    <property type="term" value="F:ATP binding"/>
    <property type="evidence" value="ECO:0007669"/>
    <property type="project" value="UniProtKB-UniRule"/>
</dbReference>
<feature type="binding site" evidence="17">
    <location>
        <position position="323"/>
    </location>
    <ligand>
        <name>(6S)-NADPHX</name>
        <dbReference type="ChEBI" id="CHEBI:64076"/>
    </ligand>
</feature>
<keyword evidence="5 18" id="KW-0479">Metal-binding</keyword>
<reference evidence="22 23" key="1">
    <citation type="submission" date="2018-12" db="EMBL/GenBank/DDBJ databases">
        <title>The whole draft genome of Aquabacterium sp. SJQ9.</title>
        <authorList>
            <person name="Sun L."/>
            <person name="Gao X."/>
            <person name="Chen W."/>
            <person name="Huang K."/>
        </authorList>
    </citation>
    <scope>NUCLEOTIDE SEQUENCE [LARGE SCALE GENOMIC DNA]</scope>
    <source>
        <strain evidence="22 23">SJQ9</strain>
    </source>
</reference>
<feature type="domain" description="YjeF C-terminal" evidence="20">
    <location>
        <begin position="220"/>
        <end position="502"/>
    </location>
</feature>
<evidence type="ECO:0000256" key="2">
    <source>
        <dbReference type="ARBA" id="ARBA00000909"/>
    </source>
</evidence>
<protein>
    <recommendedName>
        <fullName evidence="19">Bifunctional NAD(P)H-hydrate repair enzyme</fullName>
    </recommendedName>
    <alternativeName>
        <fullName evidence="19">Nicotinamide nucleotide repair protein</fullName>
    </alternativeName>
    <domain>
        <recommendedName>
            <fullName evidence="19">ADP-dependent (S)-NAD(P)H-hydrate dehydratase</fullName>
            <ecNumber evidence="19">4.2.1.136</ecNumber>
        </recommendedName>
        <alternativeName>
            <fullName evidence="19">ADP-dependent NAD(P)HX dehydratase</fullName>
        </alternativeName>
    </domain>
    <domain>
        <recommendedName>
            <fullName evidence="19">NAD(P)H-hydrate epimerase</fullName>
            <ecNumber evidence="19">5.1.99.6</ecNumber>
        </recommendedName>
    </domain>
</protein>
<feature type="binding site" evidence="17">
    <location>
        <position position="385"/>
    </location>
    <ligand>
        <name>(6S)-NADPHX</name>
        <dbReference type="ChEBI" id="CHEBI:64076"/>
    </ligand>
</feature>
<feature type="binding site" evidence="18">
    <location>
        <position position="57"/>
    </location>
    <ligand>
        <name>K(+)</name>
        <dbReference type="ChEBI" id="CHEBI:29103"/>
    </ligand>
</feature>
<comment type="catalytic activity">
    <reaction evidence="1 18 19">
        <text>(6R)-NADHX = (6S)-NADHX</text>
        <dbReference type="Rhea" id="RHEA:32215"/>
        <dbReference type="ChEBI" id="CHEBI:64074"/>
        <dbReference type="ChEBI" id="CHEBI:64075"/>
        <dbReference type="EC" id="5.1.99.6"/>
    </reaction>
</comment>